<keyword evidence="3" id="KW-1185">Reference proteome</keyword>
<feature type="compositionally biased region" description="Polar residues" evidence="1">
    <location>
        <begin position="442"/>
        <end position="457"/>
    </location>
</feature>
<feature type="compositionally biased region" description="Polar residues" evidence="1">
    <location>
        <begin position="535"/>
        <end position="554"/>
    </location>
</feature>
<evidence type="ECO:0000313" key="2">
    <source>
        <dbReference type="EMBL" id="RUS30256.1"/>
    </source>
</evidence>
<proteinExistence type="predicted"/>
<feature type="compositionally biased region" description="Low complexity" evidence="1">
    <location>
        <begin position="240"/>
        <end position="253"/>
    </location>
</feature>
<sequence>MGSSNSKQNGKAKDPKWQGIGSDPVPKSDDPQSRVDKSAPVKHHHNVVSIKKGKKKVLMKSNAANSVARKNKERGKTSTSVKHLDKYRGPNKKIRKSLIGNPSNFQPDKVRRQMAEVAAVLKFDETDFGASWQPPLPGTVPIAPGPQPVPDDAPRTLLNTRVMYHIPAPPPPSTPPHTKVRSPKSSLKKSSLSGRNRSSASRNRGPTTRKPLPALPPPIQETRMYEEKTEVEEEEMESGPASPTSAAPTWPSPKQRLSEDDGWIDVDEEEDMFDRQQDQDFGSNFSIPLQAVVSPSVPEPMPVSTPKESEPIVIPDRRSSMTLQLDVEVPQVTNVMVKQDMTPPQSHGVKQSISEEYGLITPPDSLRGNPLQHYGQAPMRQEYLPNHQRRTSVSPRPPYPEEPGYGSNGYAISPPRSVPVRDENAPHSRPRRHTGPTLVEQDPNQNYPKQRPASQQFMPPAGQFPTRQPPSWHSQSGERNWDERRTSDGVPQKSNSHDPRRSSVPQGFTHHQSRSEFNLQPSQKANPQDPRRSSKQQGFTHQQSQSELNLQMYHQYQHEFQQRQKPSRSSNTQRQQREVSISSLEHTAGKDYFLTCND</sequence>
<feature type="compositionally biased region" description="Polar residues" evidence="1">
    <location>
        <begin position="503"/>
        <end position="526"/>
    </location>
</feature>
<protein>
    <submittedName>
        <fullName evidence="2">Uncharacterized protein</fullName>
    </submittedName>
</protein>
<feature type="compositionally biased region" description="Basic and acidic residues" evidence="1">
    <location>
        <begin position="26"/>
        <end position="39"/>
    </location>
</feature>
<feature type="compositionally biased region" description="Polar residues" evidence="1">
    <location>
        <begin position="465"/>
        <end position="478"/>
    </location>
</feature>
<dbReference type="Proteomes" id="UP000274822">
    <property type="component" value="Unassembled WGS sequence"/>
</dbReference>
<evidence type="ECO:0000256" key="1">
    <source>
        <dbReference type="SAM" id="MobiDB-lite"/>
    </source>
</evidence>
<feature type="compositionally biased region" description="Polar residues" evidence="1">
    <location>
        <begin position="339"/>
        <end position="354"/>
    </location>
</feature>
<dbReference type="EMBL" id="RBNJ01004091">
    <property type="protein sequence ID" value="RUS30256.1"/>
    <property type="molecule type" value="Genomic_DNA"/>
</dbReference>
<comment type="caution">
    <text evidence="2">The sequence shown here is derived from an EMBL/GenBank/DDBJ whole genome shotgun (WGS) entry which is preliminary data.</text>
</comment>
<organism evidence="2 3">
    <name type="scientific">Jimgerdemannia flammicorona</name>
    <dbReference type="NCBI Taxonomy" id="994334"/>
    <lineage>
        <taxon>Eukaryota</taxon>
        <taxon>Fungi</taxon>
        <taxon>Fungi incertae sedis</taxon>
        <taxon>Mucoromycota</taxon>
        <taxon>Mucoromycotina</taxon>
        <taxon>Endogonomycetes</taxon>
        <taxon>Endogonales</taxon>
        <taxon>Endogonaceae</taxon>
        <taxon>Jimgerdemannia</taxon>
    </lineage>
</organism>
<feature type="region of interest" description="Disordered" evidence="1">
    <location>
        <begin position="127"/>
        <end position="259"/>
    </location>
</feature>
<feature type="compositionally biased region" description="Pro residues" evidence="1">
    <location>
        <begin position="134"/>
        <end position="151"/>
    </location>
</feature>
<feature type="compositionally biased region" description="Basic residues" evidence="1">
    <location>
        <begin position="40"/>
        <end position="58"/>
    </location>
</feature>
<feature type="region of interest" description="Disordered" evidence="1">
    <location>
        <begin position="296"/>
        <end position="315"/>
    </location>
</feature>
<evidence type="ECO:0000313" key="3">
    <source>
        <dbReference type="Proteomes" id="UP000274822"/>
    </source>
</evidence>
<feature type="region of interest" description="Disordered" evidence="1">
    <location>
        <begin position="339"/>
        <end position="598"/>
    </location>
</feature>
<name>A0A433QKG0_9FUNG</name>
<reference evidence="2 3" key="1">
    <citation type="journal article" date="2018" name="New Phytol.">
        <title>Phylogenomics of Endogonaceae and evolution of mycorrhizas within Mucoromycota.</title>
        <authorList>
            <person name="Chang Y."/>
            <person name="Desiro A."/>
            <person name="Na H."/>
            <person name="Sandor L."/>
            <person name="Lipzen A."/>
            <person name="Clum A."/>
            <person name="Barry K."/>
            <person name="Grigoriev I.V."/>
            <person name="Martin F.M."/>
            <person name="Stajich J.E."/>
            <person name="Smith M.E."/>
            <person name="Bonito G."/>
            <person name="Spatafora J.W."/>
        </authorList>
    </citation>
    <scope>NUCLEOTIDE SEQUENCE [LARGE SCALE GENOMIC DNA]</scope>
    <source>
        <strain evidence="2 3">AD002</strain>
    </source>
</reference>
<feature type="compositionally biased region" description="Low complexity" evidence="1">
    <location>
        <begin position="183"/>
        <end position="206"/>
    </location>
</feature>
<dbReference type="AlphaFoldDB" id="A0A433QKG0"/>
<feature type="region of interest" description="Disordered" evidence="1">
    <location>
        <begin position="1"/>
        <end position="106"/>
    </location>
</feature>
<accession>A0A433QKG0</accession>
<gene>
    <name evidence="2" type="ORF">BC938DRAFT_479647</name>
</gene>
<feature type="compositionally biased region" description="Polar residues" evidence="1">
    <location>
        <begin position="563"/>
        <end position="585"/>
    </location>
</feature>